<keyword evidence="1" id="KW-0472">Membrane</keyword>
<reference evidence="2 3" key="1">
    <citation type="submission" date="2023-07" db="EMBL/GenBank/DDBJ databases">
        <title>Genomic Encyclopedia of Type Strains, Phase IV (KMG-IV): sequencing the most valuable type-strain genomes for metagenomic binning, comparative biology and taxonomic classification.</title>
        <authorList>
            <person name="Goeker M."/>
        </authorList>
    </citation>
    <scope>NUCLEOTIDE SEQUENCE [LARGE SCALE GENOMIC DNA]</scope>
    <source>
        <strain evidence="2 3">DSM 18695</strain>
    </source>
</reference>
<organism evidence="2 3">
    <name type="scientific">Caulobacter ginsengisoli</name>
    <dbReference type="NCBI Taxonomy" id="400775"/>
    <lineage>
        <taxon>Bacteria</taxon>
        <taxon>Pseudomonadati</taxon>
        <taxon>Pseudomonadota</taxon>
        <taxon>Alphaproteobacteria</taxon>
        <taxon>Caulobacterales</taxon>
        <taxon>Caulobacteraceae</taxon>
        <taxon>Caulobacter</taxon>
    </lineage>
</organism>
<feature type="transmembrane region" description="Helical" evidence="1">
    <location>
        <begin position="60"/>
        <end position="87"/>
    </location>
</feature>
<accession>A0ABU0IZM5</accession>
<dbReference type="EMBL" id="JAUSVS010000013">
    <property type="protein sequence ID" value="MDQ0466618.1"/>
    <property type="molecule type" value="Genomic_DNA"/>
</dbReference>
<feature type="transmembrane region" description="Helical" evidence="1">
    <location>
        <begin position="99"/>
        <end position="119"/>
    </location>
</feature>
<gene>
    <name evidence="2" type="ORF">QO010_004414</name>
</gene>
<feature type="transmembrane region" description="Helical" evidence="1">
    <location>
        <begin position="18"/>
        <end position="40"/>
    </location>
</feature>
<evidence type="ECO:0000313" key="3">
    <source>
        <dbReference type="Proteomes" id="UP001228905"/>
    </source>
</evidence>
<keyword evidence="1" id="KW-0812">Transmembrane</keyword>
<dbReference type="RefSeq" id="WP_307352750.1">
    <property type="nucleotide sequence ID" value="NZ_JAUSVS010000013.1"/>
</dbReference>
<name>A0ABU0IZM5_9CAUL</name>
<proteinExistence type="predicted"/>
<dbReference type="Proteomes" id="UP001228905">
    <property type="component" value="Unassembled WGS sequence"/>
</dbReference>
<evidence type="ECO:0000256" key="1">
    <source>
        <dbReference type="SAM" id="Phobius"/>
    </source>
</evidence>
<protein>
    <submittedName>
        <fullName evidence="2">Membrane protein</fullName>
    </submittedName>
</protein>
<sequence>MTEFWELRRPKPKPKTTVWLVVGAVLVGLWALIAAIGAMAHPDNSGLGGMANSIDPYADLGYLAGQMLVAALIPVVVVWLLLFLLVVRRVAPERGMAHFAVLAAVGLLAGLSPLAVTIASQPPEDPAQLAIADKEIAAALVEALNPTQTGTVDPTVKATGEAGELERLSKQMIIAVQTDRQHYLEELHVLSDPGYLSGKWLAGDRSLNKSRAGLAEALKTVAKYRTLNQQRLEEFKAAVRASSVLTERHKRQVLAGIDRSLEETRERGERVWTLDAATIVELQSAIEDLARARGRWGPSGDRIVFSRQSDLDVFNQHILKIRAMGAETDQIKRDMQASIKARSTP</sequence>
<comment type="caution">
    <text evidence="2">The sequence shown here is derived from an EMBL/GenBank/DDBJ whole genome shotgun (WGS) entry which is preliminary data.</text>
</comment>
<keyword evidence="1" id="KW-1133">Transmembrane helix</keyword>
<keyword evidence="3" id="KW-1185">Reference proteome</keyword>
<evidence type="ECO:0000313" key="2">
    <source>
        <dbReference type="EMBL" id="MDQ0466618.1"/>
    </source>
</evidence>